<evidence type="ECO:0000256" key="2">
    <source>
        <dbReference type="ARBA" id="ARBA00022529"/>
    </source>
</evidence>
<feature type="domain" description="Defensin-like" evidence="7">
    <location>
        <begin position="36"/>
        <end position="81"/>
    </location>
</feature>
<dbReference type="GO" id="GO:0050832">
    <property type="term" value="P:defense response to fungus"/>
    <property type="evidence" value="ECO:0007669"/>
    <property type="project" value="UniProtKB-KW"/>
</dbReference>
<keyword evidence="6" id="KW-0732">Signal</keyword>
<feature type="chain" id="PRO_5043840927" description="Defensin-like domain-containing protein" evidence="6">
    <location>
        <begin position="27"/>
        <end position="83"/>
    </location>
</feature>
<name>A0AAU9RD91_THLAR</name>
<evidence type="ECO:0000256" key="4">
    <source>
        <dbReference type="ARBA" id="ARBA00022821"/>
    </source>
</evidence>
<keyword evidence="2" id="KW-0929">Antimicrobial</keyword>
<keyword evidence="5" id="KW-1015">Disulfide bond</keyword>
<keyword evidence="3" id="KW-0295">Fungicide</keyword>
<evidence type="ECO:0000256" key="6">
    <source>
        <dbReference type="SAM" id="SignalP"/>
    </source>
</evidence>
<dbReference type="AlphaFoldDB" id="A0AAU9RD91"/>
<evidence type="ECO:0000256" key="3">
    <source>
        <dbReference type="ARBA" id="ARBA00022577"/>
    </source>
</evidence>
<dbReference type="Pfam" id="PF24552">
    <property type="entry name" value="Defensin"/>
    <property type="match status" value="1"/>
</dbReference>
<protein>
    <recommendedName>
        <fullName evidence="7">Defensin-like domain-containing protein</fullName>
    </recommendedName>
</protein>
<comment type="similarity">
    <text evidence="1">Belongs to the DEFL family.</text>
</comment>
<gene>
    <name evidence="8" type="ORF">TAV2_LOCUS826</name>
</gene>
<evidence type="ECO:0000256" key="1">
    <source>
        <dbReference type="ARBA" id="ARBA00006722"/>
    </source>
</evidence>
<sequence>MVIKKTSIFFLIVILTILLSNSNILASGVEINNVKYTCGKMLCTDRYTLYMCMTDCGGKGFAMGACLSPTPNAPKRCCCNPYS</sequence>
<keyword evidence="9" id="KW-1185">Reference proteome</keyword>
<proteinExistence type="inferred from homology"/>
<evidence type="ECO:0000259" key="7">
    <source>
        <dbReference type="Pfam" id="PF24552"/>
    </source>
</evidence>
<evidence type="ECO:0000313" key="9">
    <source>
        <dbReference type="Proteomes" id="UP000836841"/>
    </source>
</evidence>
<reference evidence="8 9" key="1">
    <citation type="submission" date="2022-03" db="EMBL/GenBank/DDBJ databases">
        <authorList>
            <person name="Nunn A."/>
            <person name="Chopra R."/>
            <person name="Nunn A."/>
            <person name="Contreras Garrido A."/>
        </authorList>
    </citation>
    <scope>NUCLEOTIDE SEQUENCE [LARGE SCALE GENOMIC DNA]</scope>
</reference>
<feature type="signal peptide" evidence="6">
    <location>
        <begin position="1"/>
        <end position="26"/>
    </location>
</feature>
<accession>A0AAU9RD91</accession>
<evidence type="ECO:0000256" key="5">
    <source>
        <dbReference type="ARBA" id="ARBA00023157"/>
    </source>
</evidence>
<evidence type="ECO:0000313" key="8">
    <source>
        <dbReference type="EMBL" id="CAH2038345.1"/>
    </source>
</evidence>
<dbReference type="EMBL" id="OU466857">
    <property type="protein sequence ID" value="CAH2038345.1"/>
    <property type="molecule type" value="Genomic_DNA"/>
</dbReference>
<keyword evidence="4" id="KW-0611">Plant defense</keyword>
<organism evidence="8 9">
    <name type="scientific">Thlaspi arvense</name>
    <name type="common">Field penny-cress</name>
    <dbReference type="NCBI Taxonomy" id="13288"/>
    <lineage>
        <taxon>Eukaryota</taxon>
        <taxon>Viridiplantae</taxon>
        <taxon>Streptophyta</taxon>
        <taxon>Embryophyta</taxon>
        <taxon>Tracheophyta</taxon>
        <taxon>Spermatophyta</taxon>
        <taxon>Magnoliopsida</taxon>
        <taxon>eudicotyledons</taxon>
        <taxon>Gunneridae</taxon>
        <taxon>Pentapetalae</taxon>
        <taxon>rosids</taxon>
        <taxon>malvids</taxon>
        <taxon>Brassicales</taxon>
        <taxon>Brassicaceae</taxon>
        <taxon>Thlaspideae</taxon>
        <taxon>Thlaspi</taxon>
    </lineage>
</organism>
<dbReference type="InterPro" id="IPR056373">
    <property type="entry name" value="Defensin-like_dom"/>
</dbReference>
<dbReference type="GO" id="GO:0031640">
    <property type="term" value="P:killing of cells of another organism"/>
    <property type="evidence" value="ECO:0007669"/>
    <property type="project" value="UniProtKB-KW"/>
</dbReference>
<dbReference type="Proteomes" id="UP000836841">
    <property type="component" value="Chromosome 1"/>
</dbReference>